<gene>
    <name evidence="1" type="ORF">SDJN03_04309</name>
</gene>
<evidence type="ECO:0000313" key="2">
    <source>
        <dbReference type="Proteomes" id="UP000685013"/>
    </source>
</evidence>
<reference evidence="1 2" key="1">
    <citation type="journal article" date="2021" name="Hortic Res">
        <title>The domestication of Cucurbita argyrosperma as revealed by the genome of its wild relative.</title>
        <authorList>
            <person name="Barrera-Redondo J."/>
            <person name="Sanchez-de la Vega G."/>
            <person name="Aguirre-Liguori J.A."/>
            <person name="Castellanos-Morales G."/>
            <person name="Gutierrez-Guerrero Y.T."/>
            <person name="Aguirre-Dugua X."/>
            <person name="Aguirre-Planter E."/>
            <person name="Tenaillon M.I."/>
            <person name="Lira-Saade R."/>
            <person name="Eguiarte L.E."/>
        </authorList>
    </citation>
    <scope>NUCLEOTIDE SEQUENCE [LARGE SCALE GENOMIC DNA]</scope>
    <source>
        <strain evidence="1">JBR-2021</strain>
    </source>
</reference>
<evidence type="ECO:0000313" key="1">
    <source>
        <dbReference type="EMBL" id="KAG6603700.1"/>
    </source>
</evidence>
<comment type="caution">
    <text evidence="1">The sequence shown here is derived from an EMBL/GenBank/DDBJ whole genome shotgun (WGS) entry which is preliminary data.</text>
</comment>
<dbReference type="AlphaFoldDB" id="A0AAV6NYM3"/>
<feature type="non-terminal residue" evidence="1">
    <location>
        <position position="1"/>
    </location>
</feature>
<organism evidence="1 2">
    <name type="scientific">Cucurbita argyrosperma subsp. sororia</name>
    <dbReference type="NCBI Taxonomy" id="37648"/>
    <lineage>
        <taxon>Eukaryota</taxon>
        <taxon>Viridiplantae</taxon>
        <taxon>Streptophyta</taxon>
        <taxon>Embryophyta</taxon>
        <taxon>Tracheophyta</taxon>
        <taxon>Spermatophyta</taxon>
        <taxon>Magnoliopsida</taxon>
        <taxon>eudicotyledons</taxon>
        <taxon>Gunneridae</taxon>
        <taxon>Pentapetalae</taxon>
        <taxon>rosids</taxon>
        <taxon>fabids</taxon>
        <taxon>Cucurbitales</taxon>
        <taxon>Cucurbitaceae</taxon>
        <taxon>Cucurbiteae</taxon>
        <taxon>Cucurbita</taxon>
    </lineage>
</organism>
<keyword evidence="2" id="KW-1185">Reference proteome</keyword>
<name>A0AAV6NYM3_9ROSI</name>
<sequence>MLSLTEPYSAFKGSNMDITYTALQREKSCSDFLVPCSFCTSAGLLVEYLILPIIPFNFVYDMLELSDVPPAGKTSSPNSSFKSLELQERLFELQPDEYSKCLLSCRRRFCLPSPTRLTPSVNVRFLLTVSSGDRYDQTVQYQIFDAAEATIEKHEQEQNCGELCPEHQAIGSAQSRSDENGREGLQVILGCCGEETIWLVLVTPKCRQGLSLWACSICWHAKITKTTSTLMTPELYMQWKKKKFAEREACFAALAERASNDRLSDRQWQWHSICWHSINDLLLEKGLPLTIMEGLYIRRLLCSLDVFRGYGEASFYACPLEKDFQSFCKQPSDNPNRCLPQVVGVSKADIGQKGMWKKQQNKIEEDLAVNIMFRWDSVFNNATVDEHGDVC</sequence>
<accession>A0AAV6NYM3</accession>
<dbReference type="Proteomes" id="UP000685013">
    <property type="component" value="Chromosome 3"/>
</dbReference>
<protein>
    <submittedName>
        <fullName evidence="1">Zinc finger CCCH domain-containing protein 21</fullName>
    </submittedName>
</protein>
<dbReference type="EMBL" id="JAGKQH010000003">
    <property type="protein sequence ID" value="KAG6603700.1"/>
    <property type="molecule type" value="Genomic_DNA"/>
</dbReference>
<proteinExistence type="predicted"/>